<reference evidence="2" key="1">
    <citation type="journal article" date="2020" name="Cell">
        <title>Large-Scale Comparative Analyses of Tick Genomes Elucidate Their Genetic Diversity and Vector Capacities.</title>
        <authorList>
            <consortium name="Tick Genome and Microbiome Consortium (TIGMIC)"/>
            <person name="Jia N."/>
            <person name="Wang J."/>
            <person name="Shi W."/>
            <person name="Du L."/>
            <person name="Sun Y."/>
            <person name="Zhan W."/>
            <person name="Jiang J.F."/>
            <person name="Wang Q."/>
            <person name="Zhang B."/>
            <person name="Ji P."/>
            <person name="Bell-Sakyi L."/>
            <person name="Cui X.M."/>
            <person name="Yuan T.T."/>
            <person name="Jiang B.G."/>
            <person name="Yang W.F."/>
            <person name="Lam T.T."/>
            <person name="Chang Q.C."/>
            <person name="Ding S.J."/>
            <person name="Wang X.J."/>
            <person name="Zhu J.G."/>
            <person name="Ruan X.D."/>
            <person name="Zhao L."/>
            <person name="Wei J.T."/>
            <person name="Ye R.Z."/>
            <person name="Que T.C."/>
            <person name="Du C.H."/>
            <person name="Zhou Y.H."/>
            <person name="Cheng J.X."/>
            <person name="Dai P.F."/>
            <person name="Guo W.B."/>
            <person name="Han X.H."/>
            <person name="Huang E.J."/>
            <person name="Li L.F."/>
            <person name="Wei W."/>
            <person name="Gao Y.C."/>
            <person name="Liu J.Z."/>
            <person name="Shao H.Z."/>
            <person name="Wang X."/>
            <person name="Wang C.C."/>
            <person name="Yang T.C."/>
            <person name="Huo Q.B."/>
            <person name="Li W."/>
            <person name="Chen H.Y."/>
            <person name="Chen S.E."/>
            <person name="Zhou L.G."/>
            <person name="Ni X.B."/>
            <person name="Tian J.H."/>
            <person name="Sheng Y."/>
            <person name="Liu T."/>
            <person name="Pan Y.S."/>
            <person name="Xia L.Y."/>
            <person name="Li J."/>
            <person name="Zhao F."/>
            <person name="Cao W.C."/>
        </authorList>
    </citation>
    <scope>NUCLEOTIDE SEQUENCE</scope>
    <source>
        <strain evidence="2">Rmic-2018</strain>
    </source>
</reference>
<feature type="compositionally biased region" description="Basic and acidic residues" evidence="1">
    <location>
        <begin position="93"/>
        <end position="102"/>
    </location>
</feature>
<feature type="compositionally biased region" description="Polar residues" evidence="1">
    <location>
        <begin position="103"/>
        <end position="116"/>
    </location>
</feature>
<feature type="region of interest" description="Disordered" evidence="1">
    <location>
        <begin position="58"/>
        <end position="194"/>
    </location>
</feature>
<gene>
    <name evidence="2" type="ORF">HPB51_010579</name>
</gene>
<feature type="compositionally biased region" description="Polar residues" evidence="1">
    <location>
        <begin position="433"/>
        <end position="446"/>
    </location>
</feature>
<feature type="compositionally biased region" description="Basic and acidic residues" evidence="1">
    <location>
        <begin position="591"/>
        <end position="612"/>
    </location>
</feature>
<feature type="region of interest" description="Disordered" evidence="1">
    <location>
        <begin position="209"/>
        <end position="228"/>
    </location>
</feature>
<proteinExistence type="predicted"/>
<evidence type="ECO:0000313" key="2">
    <source>
        <dbReference type="EMBL" id="KAH8030645.1"/>
    </source>
</evidence>
<feature type="compositionally biased region" description="Basic and acidic residues" evidence="1">
    <location>
        <begin position="561"/>
        <end position="574"/>
    </location>
</feature>
<dbReference type="EMBL" id="JABSTU010000005">
    <property type="protein sequence ID" value="KAH8030645.1"/>
    <property type="molecule type" value="Genomic_DNA"/>
</dbReference>
<dbReference type="Proteomes" id="UP000821866">
    <property type="component" value="Chromosome 3"/>
</dbReference>
<reference evidence="2" key="2">
    <citation type="submission" date="2021-09" db="EMBL/GenBank/DDBJ databases">
        <authorList>
            <person name="Jia N."/>
            <person name="Wang J."/>
            <person name="Shi W."/>
            <person name="Du L."/>
            <person name="Sun Y."/>
            <person name="Zhan W."/>
            <person name="Jiang J."/>
            <person name="Wang Q."/>
            <person name="Zhang B."/>
            <person name="Ji P."/>
            <person name="Sakyi L.B."/>
            <person name="Cui X."/>
            <person name="Yuan T."/>
            <person name="Jiang B."/>
            <person name="Yang W."/>
            <person name="Lam T.T.-Y."/>
            <person name="Chang Q."/>
            <person name="Ding S."/>
            <person name="Wang X."/>
            <person name="Zhu J."/>
            <person name="Ruan X."/>
            <person name="Zhao L."/>
            <person name="Wei J."/>
            <person name="Que T."/>
            <person name="Du C."/>
            <person name="Cheng J."/>
            <person name="Dai P."/>
            <person name="Han X."/>
            <person name="Huang E."/>
            <person name="Gao Y."/>
            <person name="Liu J."/>
            <person name="Shao H."/>
            <person name="Ye R."/>
            <person name="Li L."/>
            <person name="Wei W."/>
            <person name="Wang X."/>
            <person name="Wang C."/>
            <person name="Huo Q."/>
            <person name="Li W."/>
            <person name="Guo W."/>
            <person name="Chen H."/>
            <person name="Chen S."/>
            <person name="Zhou L."/>
            <person name="Zhou L."/>
            <person name="Ni X."/>
            <person name="Tian J."/>
            <person name="Zhou Y."/>
            <person name="Sheng Y."/>
            <person name="Liu T."/>
            <person name="Pan Y."/>
            <person name="Xia L."/>
            <person name="Li J."/>
            <person name="Zhao F."/>
            <person name="Cao W."/>
        </authorList>
    </citation>
    <scope>NUCLEOTIDE SEQUENCE</scope>
    <source>
        <strain evidence="2">Rmic-2018</strain>
        <tissue evidence="2">Larvae</tissue>
    </source>
</reference>
<keyword evidence="3" id="KW-1185">Reference proteome</keyword>
<feature type="compositionally biased region" description="Basic residues" evidence="1">
    <location>
        <begin position="411"/>
        <end position="420"/>
    </location>
</feature>
<feature type="region of interest" description="Disordered" evidence="1">
    <location>
        <begin position="362"/>
        <end position="639"/>
    </location>
</feature>
<protein>
    <submittedName>
        <fullName evidence="2">Uncharacterized protein</fullName>
    </submittedName>
</protein>
<feature type="compositionally biased region" description="Polar residues" evidence="1">
    <location>
        <begin position="630"/>
        <end position="639"/>
    </location>
</feature>
<feature type="compositionally biased region" description="Polar residues" evidence="1">
    <location>
        <begin position="489"/>
        <end position="501"/>
    </location>
</feature>
<name>A0A9J6E988_RHIMP</name>
<evidence type="ECO:0000256" key="1">
    <source>
        <dbReference type="SAM" id="MobiDB-lite"/>
    </source>
</evidence>
<feature type="compositionally biased region" description="Basic residues" evidence="1">
    <location>
        <begin position="517"/>
        <end position="527"/>
    </location>
</feature>
<feature type="compositionally biased region" description="Low complexity" evidence="1">
    <location>
        <begin position="421"/>
        <end position="431"/>
    </location>
</feature>
<comment type="caution">
    <text evidence="2">The sequence shown here is derived from an EMBL/GenBank/DDBJ whole genome shotgun (WGS) entry which is preliminary data.</text>
</comment>
<evidence type="ECO:0000313" key="3">
    <source>
        <dbReference type="Proteomes" id="UP000821866"/>
    </source>
</evidence>
<feature type="compositionally biased region" description="Polar residues" evidence="1">
    <location>
        <begin position="272"/>
        <end position="287"/>
    </location>
</feature>
<accession>A0A9J6E988</accession>
<organism evidence="2 3">
    <name type="scientific">Rhipicephalus microplus</name>
    <name type="common">Cattle tick</name>
    <name type="synonym">Boophilus microplus</name>
    <dbReference type="NCBI Taxonomy" id="6941"/>
    <lineage>
        <taxon>Eukaryota</taxon>
        <taxon>Metazoa</taxon>
        <taxon>Ecdysozoa</taxon>
        <taxon>Arthropoda</taxon>
        <taxon>Chelicerata</taxon>
        <taxon>Arachnida</taxon>
        <taxon>Acari</taxon>
        <taxon>Parasitiformes</taxon>
        <taxon>Ixodida</taxon>
        <taxon>Ixodoidea</taxon>
        <taxon>Ixodidae</taxon>
        <taxon>Rhipicephalinae</taxon>
        <taxon>Rhipicephalus</taxon>
        <taxon>Boophilus</taxon>
    </lineage>
</organism>
<feature type="region of interest" description="Disordered" evidence="1">
    <location>
        <begin position="253"/>
        <end position="343"/>
    </location>
</feature>
<feature type="compositionally biased region" description="Basic residues" evidence="1">
    <location>
        <begin position="575"/>
        <end position="590"/>
    </location>
</feature>
<feature type="compositionally biased region" description="Basic and acidic residues" evidence="1">
    <location>
        <begin position="134"/>
        <end position="147"/>
    </location>
</feature>
<dbReference type="AlphaFoldDB" id="A0A9J6E988"/>
<feature type="compositionally biased region" description="Basic and acidic residues" evidence="1">
    <location>
        <begin position="391"/>
        <end position="410"/>
    </location>
</feature>
<sequence>MAGMAWTLHPALFYEKYGTVLVQLWESGDVSTLFNPMRRLSRSIGDRITSLRRPLGTSATAAPKAGTVSGAAEAPGLMDDASSATVDVTEDDAMSRVNREPGDTSSEPSTSQQNELAFQGDIYTQMRRNRRQRERLQKIRETREKFLEGGSTSSAGSEFGKKRRGFQQHGSSILVSKKNKSVKKASGGGTPLTDMEGVVPLRAVVIDVSSSPVVSSSSEDEGVQDKIDEKYGATIQVEDLLEENDSLQAFRDVHGESKRSHGTPPPTVRAPSESQTDTESVASTSAAGQAPVASSPPLKELAQPCGAAKPPGHSALHKHKASRKRGTAVSRGKLATEPEIHPSVASIDKSSAVVPGSVGSVTEADFSSVTSSTKELVANVKDPESQGEVKSVAKKDASKRSKGAINEDAKPRRKHKKVKSPPKASASSLVPDSNESPTSTSVTMTPQVPEAVRRKDGTREVSMSTTSISVPEQRIASQLEDRIAEGKPSASTQAEAASSNEALGPSGAASRRDIGVHKRRVKKHRASKSPASVDVDAPSGTTLTSTKEVELKSPRPASTESDERVFDKAGALHDQHRHHHRRHSKSKKHAREGDSKRRSRKDKKDRTDDVTRAELLPATTTDADDGPSKVESSATTALK</sequence>
<feature type="compositionally biased region" description="Polar residues" evidence="1">
    <location>
        <begin position="461"/>
        <end position="470"/>
    </location>
</feature>
<feature type="compositionally biased region" description="Polar residues" evidence="1">
    <location>
        <begin position="365"/>
        <end position="374"/>
    </location>
</feature>
<feature type="compositionally biased region" description="Basic residues" evidence="1">
    <location>
        <begin position="315"/>
        <end position="326"/>
    </location>
</feature>